<dbReference type="Proteomes" id="UP000236740">
    <property type="component" value="Unassembled WGS sequence"/>
</dbReference>
<dbReference type="Proteomes" id="UP000296733">
    <property type="component" value="Chromosome"/>
</dbReference>
<dbReference type="InterPro" id="IPR036412">
    <property type="entry name" value="HAD-like_sf"/>
</dbReference>
<proteinExistence type="inferred from homology"/>
<feature type="binding site" evidence="5">
    <location>
        <position position="150"/>
    </location>
    <ligand>
        <name>substrate</name>
    </ligand>
</feature>
<dbReference type="PANTHER" id="PTHR10000:SF8">
    <property type="entry name" value="HAD SUPERFAMILY HYDROLASE-LIKE, TYPE 3"/>
    <property type="match status" value="1"/>
</dbReference>
<feature type="active site" description="Nucleophile" evidence="5">
    <location>
        <position position="8"/>
    </location>
</feature>
<evidence type="ECO:0000256" key="2">
    <source>
        <dbReference type="ARBA" id="ARBA00022801"/>
    </source>
</evidence>
<protein>
    <recommendedName>
        <fullName evidence="5">Phosphoglycolate phosphatase</fullName>
        <shortName evidence="5">PGP</shortName>
        <shortName evidence="5">PGPase</shortName>
        <ecNumber evidence="5">3.1.3.18</ecNumber>
    </recommendedName>
</protein>
<dbReference type="EC" id="3.1.3.18" evidence="5"/>
<dbReference type="GO" id="GO:0008967">
    <property type="term" value="F:phosphoglycolate phosphatase activity"/>
    <property type="evidence" value="ECO:0007669"/>
    <property type="project" value="UniProtKB-UniRule"/>
</dbReference>
<dbReference type="HAMAP" id="MF_01419">
    <property type="entry name" value="GPH_hydrolase_arch"/>
    <property type="match status" value="1"/>
</dbReference>
<keyword evidence="2 5" id="KW-0378">Hydrolase</keyword>
<evidence type="ECO:0000256" key="5">
    <source>
        <dbReference type="HAMAP-Rule" id="MF_01419"/>
    </source>
</evidence>
<evidence type="ECO:0000313" key="8">
    <source>
        <dbReference type="Proteomes" id="UP000236740"/>
    </source>
</evidence>
<evidence type="ECO:0000313" key="6">
    <source>
        <dbReference type="EMBL" id="QCC46204.1"/>
    </source>
</evidence>
<dbReference type="CDD" id="cd01427">
    <property type="entry name" value="HAD_like"/>
    <property type="match status" value="1"/>
</dbReference>
<dbReference type="InterPro" id="IPR006382">
    <property type="entry name" value="PGPase"/>
</dbReference>
<name>A0A1H6CK37_9EURY</name>
<keyword evidence="1 5" id="KW-0479">Metal-binding</keyword>
<dbReference type="RefSeq" id="WP_103993035.1">
    <property type="nucleotide sequence ID" value="NZ_CP031311.1"/>
</dbReference>
<evidence type="ECO:0000256" key="1">
    <source>
        <dbReference type="ARBA" id="ARBA00022723"/>
    </source>
</evidence>
<dbReference type="OrthoDB" id="120822at2157"/>
<keyword evidence="3 5" id="KW-0460">Magnesium</keyword>
<keyword evidence="8" id="KW-1185">Reference proteome</keyword>
<comment type="cofactor">
    <cofactor evidence="5">
        <name>Mg(2+)</name>
        <dbReference type="ChEBI" id="CHEBI:18420"/>
    </cofactor>
</comment>
<dbReference type="PANTHER" id="PTHR10000">
    <property type="entry name" value="PHOSPHOSERINE PHOSPHATASE"/>
    <property type="match status" value="1"/>
</dbReference>
<evidence type="ECO:0000256" key="3">
    <source>
        <dbReference type="ARBA" id="ARBA00022842"/>
    </source>
</evidence>
<gene>
    <name evidence="6" type="ORF">DV707_00045</name>
    <name evidence="7" type="ORF">SAMN04488133_3489</name>
</gene>
<dbReference type="SUPFAM" id="SSF56784">
    <property type="entry name" value="HAD-like"/>
    <property type="match status" value="1"/>
</dbReference>
<comment type="function">
    <text evidence="5">Catalyzes the dephosphorylation of 2-phosphoglycolate.</text>
</comment>
<feature type="binding site" evidence="5">
    <location>
        <position position="177"/>
    </location>
    <ligand>
        <name>Mg(2+)</name>
        <dbReference type="ChEBI" id="CHEBI:18420"/>
    </ligand>
</feature>
<accession>A0A1H6CK37</accession>
<dbReference type="AlphaFoldDB" id="A0A1H6CK37"/>
<evidence type="ECO:0000313" key="7">
    <source>
        <dbReference type="EMBL" id="SEG73310.1"/>
    </source>
</evidence>
<evidence type="ECO:0000313" key="9">
    <source>
        <dbReference type="Proteomes" id="UP000296733"/>
    </source>
</evidence>
<feature type="binding site" evidence="5">
    <location>
        <position position="173"/>
    </location>
    <ligand>
        <name>Mg(2+)</name>
        <dbReference type="ChEBI" id="CHEBI:18420"/>
    </ligand>
</feature>
<comment type="catalytic activity">
    <reaction evidence="5">
        <text>2-phosphoglycolate + H2O = glycolate + phosphate</text>
        <dbReference type="Rhea" id="RHEA:14369"/>
        <dbReference type="ChEBI" id="CHEBI:15377"/>
        <dbReference type="ChEBI" id="CHEBI:29805"/>
        <dbReference type="ChEBI" id="CHEBI:43474"/>
        <dbReference type="ChEBI" id="CHEBI:58033"/>
        <dbReference type="EC" id="3.1.3.18"/>
    </reaction>
</comment>
<dbReference type="GeneID" id="39856431"/>
<dbReference type="CDD" id="cd07514">
    <property type="entry name" value="HAD_Pase"/>
    <property type="match status" value="1"/>
</dbReference>
<sequence>MSRPLALDIDGTMTRPDGGIDERLFGPLREWEEPVVLATGKSFAYPVALCTFLGVPERVIAENGGVVLVDGDLTVAGDATAARRVAERLREAGYPPGWPEPDMHNRWRETELSVTRSVPRDFLEDLASEHGQTIVDSGYAYHVKSPSVSKATGLRRACDLLDRDPDAFVAIGDSANDAELFDAVGRAYAVANADETAAARADVRTEGAFADGVLEALDEVAAE</sequence>
<organism evidence="7 8">
    <name type="scientific">Halobellus limi</name>
    <dbReference type="NCBI Taxonomy" id="699433"/>
    <lineage>
        <taxon>Archaea</taxon>
        <taxon>Methanobacteriati</taxon>
        <taxon>Methanobacteriota</taxon>
        <taxon>Stenosarchaea group</taxon>
        <taxon>Halobacteria</taxon>
        <taxon>Halobacteriales</taxon>
        <taxon>Haloferacaceae</taxon>
        <taxon>Halobellus</taxon>
    </lineage>
</organism>
<evidence type="ECO:0000256" key="4">
    <source>
        <dbReference type="ARBA" id="ARBA00023277"/>
    </source>
</evidence>
<dbReference type="GO" id="GO:0005829">
    <property type="term" value="C:cytosol"/>
    <property type="evidence" value="ECO:0007669"/>
    <property type="project" value="TreeGrafter"/>
</dbReference>
<dbReference type="InterPro" id="IPR023214">
    <property type="entry name" value="HAD_sf"/>
</dbReference>
<keyword evidence="4 5" id="KW-0119">Carbohydrate metabolism</keyword>
<feature type="binding site" evidence="5">
    <location>
        <position position="10"/>
    </location>
    <ligand>
        <name>Mg(2+)</name>
        <dbReference type="ChEBI" id="CHEBI:18420"/>
    </ligand>
</feature>
<feature type="binding site" evidence="5">
    <location>
        <position position="8"/>
    </location>
    <ligand>
        <name>Mg(2+)</name>
        <dbReference type="ChEBI" id="CHEBI:18420"/>
    </ligand>
</feature>
<dbReference type="GO" id="GO:0000287">
    <property type="term" value="F:magnesium ion binding"/>
    <property type="evidence" value="ECO:0007669"/>
    <property type="project" value="InterPro"/>
</dbReference>
<dbReference type="Pfam" id="PF08282">
    <property type="entry name" value="Hydrolase_3"/>
    <property type="match status" value="1"/>
</dbReference>
<dbReference type="Gene3D" id="3.40.50.1000">
    <property type="entry name" value="HAD superfamily/HAD-like"/>
    <property type="match status" value="1"/>
</dbReference>
<dbReference type="EMBL" id="FNVN01000008">
    <property type="protein sequence ID" value="SEG73310.1"/>
    <property type="molecule type" value="Genomic_DNA"/>
</dbReference>
<comment type="similarity">
    <text evidence="5">Belongs to the archaeal SPP-like hydrolase family.</text>
</comment>
<reference evidence="7 8" key="1">
    <citation type="submission" date="2016-10" db="EMBL/GenBank/DDBJ databases">
        <authorList>
            <person name="de Groot N.N."/>
        </authorList>
    </citation>
    <scope>NUCLEOTIDE SEQUENCE [LARGE SCALE GENOMIC DNA]</scope>
    <source>
        <strain evidence="7 8">CGMCC 1.10331</strain>
    </source>
</reference>
<dbReference type="KEGG" id="hlm:DV707_00045"/>
<dbReference type="EMBL" id="CP031311">
    <property type="protein sequence ID" value="QCC46204.1"/>
    <property type="molecule type" value="Genomic_DNA"/>
</dbReference>
<dbReference type="Gene3D" id="3.90.1070.10">
    <property type="match status" value="1"/>
</dbReference>
<reference evidence="6 9" key="2">
    <citation type="journal article" date="2019" name="Nat. Commun.">
        <title>A new type of DNA phosphorothioation-based antiviral system in archaea.</title>
        <authorList>
            <person name="Xiong L."/>
            <person name="Liu S."/>
            <person name="Chen S."/>
            <person name="Xiao Y."/>
            <person name="Zhu B."/>
            <person name="Gao Y."/>
            <person name="Zhang Y."/>
            <person name="Chen B."/>
            <person name="Luo J."/>
            <person name="Deng Z."/>
            <person name="Chen X."/>
            <person name="Wang L."/>
            <person name="Chen S."/>
        </authorList>
    </citation>
    <scope>NUCLEOTIDE SEQUENCE [LARGE SCALE GENOMIC DNA]</scope>
    <source>
        <strain evidence="6 9">CGMCC 1.10331</strain>
    </source>
</reference>